<protein>
    <submittedName>
        <fullName evidence="1">Uncharacterized protein</fullName>
    </submittedName>
</protein>
<proteinExistence type="predicted"/>
<evidence type="ECO:0000313" key="2">
    <source>
        <dbReference type="Proteomes" id="UP001054821"/>
    </source>
</evidence>
<organism evidence="1 2">
    <name type="scientific">Prunus dulcis</name>
    <name type="common">Almond</name>
    <name type="synonym">Amygdalus dulcis</name>
    <dbReference type="NCBI Taxonomy" id="3755"/>
    <lineage>
        <taxon>Eukaryota</taxon>
        <taxon>Viridiplantae</taxon>
        <taxon>Streptophyta</taxon>
        <taxon>Embryophyta</taxon>
        <taxon>Tracheophyta</taxon>
        <taxon>Spermatophyta</taxon>
        <taxon>Magnoliopsida</taxon>
        <taxon>eudicotyledons</taxon>
        <taxon>Gunneridae</taxon>
        <taxon>Pentapetalae</taxon>
        <taxon>rosids</taxon>
        <taxon>fabids</taxon>
        <taxon>Rosales</taxon>
        <taxon>Rosaceae</taxon>
        <taxon>Amygdaloideae</taxon>
        <taxon>Amygdaleae</taxon>
        <taxon>Prunus</taxon>
    </lineage>
</organism>
<reference evidence="1 2" key="1">
    <citation type="journal article" date="2022" name="G3 (Bethesda)">
        <title>Whole-genome sequence and methylome profiling of the almond [Prunus dulcis (Mill.) D.A. Webb] cultivar 'Nonpareil'.</title>
        <authorList>
            <person name="D'Amico-Willman K.M."/>
            <person name="Ouma W.Z."/>
            <person name="Meulia T."/>
            <person name="Sideli G.M."/>
            <person name="Gradziel T.M."/>
            <person name="Fresnedo-Ramirez J."/>
        </authorList>
    </citation>
    <scope>NUCLEOTIDE SEQUENCE [LARGE SCALE GENOMIC DNA]</scope>
    <source>
        <strain evidence="1">Clone GOH B32 T37-40</strain>
    </source>
</reference>
<evidence type="ECO:0000313" key="1">
    <source>
        <dbReference type="EMBL" id="KAI5312743.1"/>
    </source>
</evidence>
<comment type="caution">
    <text evidence="1">The sequence shown here is derived from an EMBL/GenBank/DDBJ whole genome shotgun (WGS) entry which is preliminary data.</text>
</comment>
<dbReference type="Proteomes" id="UP001054821">
    <property type="component" value="Chromosome 8"/>
</dbReference>
<accession>A0AAD4YLC5</accession>
<dbReference type="AlphaFoldDB" id="A0AAD4YLC5"/>
<sequence length="117" mass="12909">MFRSGAILVVTVDQAKHASPCYVIVSDPTHAQGISRMSDLGHQTSRFGGCRKLAQRGSQKNPRDRSRVVRPHCAYQANGSAPSYAIRHRRHVTPTKVALMMQMGVYEGFIESPASIE</sequence>
<dbReference type="EMBL" id="JAJFAZ020000008">
    <property type="protein sequence ID" value="KAI5312743.1"/>
    <property type="molecule type" value="Genomic_DNA"/>
</dbReference>
<keyword evidence="2" id="KW-1185">Reference proteome</keyword>
<gene>
    <name evidence="1" type="ORF">L3X38_041917</name>
</gene>
<name>A0AAD4YLC5_PRUDU</name>